<sequence>MSDQCEALFSSEALMHRLSALLQQNQEYCTDTDCDGETLPRIDQNNLFLIMGMWVAFAIFMYALRPSSLRSAGDPQTTKNNNTNGRNEDNHDDDEPPAVL</sequence>
<proteinExistence type="predicted"/>
<feature type="transmembrane region" description="Helical" evidence="3">
    <location>
        <begin position="47"/>
        <end position="64"/>
    </location>
</feature>
<dbReference type="AlphaFoldDB" id="A0A0K0EEM6"/>
<keyword evidence="3" id="KW-1133">Transmembrane helix</keyword>
<organism evidence="5">
    <name type="scientific">Strongyloides stercoralis</name>
    <name type="common">Threadworm</name>
    <dbReference type="NCBI Taxonomy" id="6248"/>
    <lineage>
        <taxon>Eukaryota</taxon>
        <taxon>Metazoa</taxon>
        <taxon>Ecdysozoa</taxon>
        <taxon>Nematoda</taxon>
        <taxon>Chromadorea</taxon>
        <taxon>Rhabditida</taxon>
        <taxon>Tylenchina</taxon>
        <taxon>Panagrolaimomorpha</taxon>
        <taxon>Strongyloidoidea</taxon>
        <taxon>Strongyloididae</taxon>
        <taxon>Strongyloides</taxon>
    </lineage>
</organism>
<dbReference type="Pfam" id="PF11027">
    <property type="entry name" value="DUF2615"/>
    <property type="match status" value="1"/>
</dbReference>
<name>A0A0K0EEM6_STRER</name>
<evidence type="ECO:0000313" key="4">
    <source>
        <dbReference type="Proteomes" id="UP000035681"/>
    </source>
</evidence>
<dbReference type="Proteomes" id="UP000035681">
    <property type="component" value="Unplaced"/>
</dbReference>
<protein>
    <recommendedName>
        <fullName evidence="1">Small integral membrane protein 14</fullName>
    </recommendedName>
</protein>
<dbReference type="PANTHER" id="PTHR31019">
    <property type="entry name" value="SMALL INTEGRAL MEMBRANE PROTEIN 14"/>
    <property type="match status" value="1"/>
</dbReference>
<dbReference type="WBParaSite" id="TCONS_00007080.p1">
    <property type="protein sequence ID" value="TCONS_00007080.p1"/>
    <property type="gene ID" value="XLOC_005154"/>
</dbReference>
<feature type="region of interest" description="Disordered" evidence="2">
    <location>
        <begin position="69"/>
        <end position="100"/>
    </location>
</feature>
<keyword evidence="3" id="KW-0472">Membrane</keyword>
<keyword evidence="3" id="KW-0812">Transmembrane</keyword>
<evidence type="ECO:0000256" key="2">
    <source>
        <dbReference type="SAM" id="MobiDB-lite"/>
    </source>
</evidence>
<reference evidence="5" key="1">
    <citation type="submission" date="2015-08" db="UniProtKB">
        <authorList>
            <consortium name="WormBaseParasite"/>
        </authorList>
    </citation>
    <scope>IDENTIFICATION</scope>
</reference>
<keyword evidence="4" id="KW-1185">Reference proteome</keyword>
<accession>A0A0K0EEM6</accession>
<dbReference type="STRING" id="6248.A0A0K0EEM6"/>
<evidence type="ECO:0000256" key="1">
    <source>
        <dbReference type="ARBA" id="ARBA00017902"/>
    </source>
</evidence>
<dbReference type="PANTHER" id="PTHR31019:SF1">
    <property type="entry name" value="SMALL INTEGRAL MEMBRANE PROTEIN 14"/>
    <property type="match status" value="1"/>
</dbReference>
<dbReference type="GO" id="GO:0005783">
    <property type="term" value="C:endoplasmic reticulum"/>
    <property type="evidence" value="ECO:0007669"/>
    <property type="project" value="TreeGrafter"/>
</dbReference>
<dbReference type="InterPro" id="IPR020309">
    <property type="entry name" value="Smim-14"/>
</dbReference>
<feature type="compositionally biased region" description="Polar residues" evidence="2">
    <location>
        <begin position="69"/>
        <end position="85"/>
    </location>
</feature>
<dbReference type="WBParaSite" id="SSTP_0000793700.1">
    <property type="protein sequence ID" value="SSTP_0000793700.1"/>
    <property type="gene ID" value="SSTP_0000793700"/>
</dbReference>
<evidence type="ECO:0000256" key="3">
    <source>
        <dbReference type="SAM" id="Phobius"/>
    </source>
</evidence>
<evidence type="ECO:0000313" key="5">
    <source>
        <dbReference type="WBParaSite" id="SSTP_0000793700.1"/>
    </source>
</evidence>
<feature type="compositionally biased region" description="Acidic residues" evidence="2">
    <location>
        <begin position="90"/>
        <end position="100"/>
    </location>
</feature>